<reference evidence="2 3" key="1">
    <citation type="submission" date="2014-07" db="EMBL/GenBank/DDBJ databases">
        <title>Draft Genome Sequences of Environmental Pseudomonas syringae strains.</title>
        <authorList>
            <person name="Baltrus D.A."/>
            <person name="Berge O."/>
            <person name="Morris C."/>
        </authorList>
    </citation>
    <scope>NUCLEOTIDE SEQUENCE [LARGE SCALE GENOMIC DNA]</scope>
    <source>
        <strain evidence="2 3">CEB003</strain>
    </source>
</reference>
<dbReference type="InterPro" id="IPR046150">
    <property type="entry name" value="DUF6152"/>
</dbReference>
<proteinExistence type="predicted"/>
<feature type="chain" id="PRO_5001798943" evidence="1">
    <location>
        <begin position="22"/>
        <end position="116"/>
    </location>
</feature>
<evidence type="ECO:0000313" key="2">
    <source>
        <dbReference type="EMBL" id="KFE53982.1"/>
    </source>
</evidence>
<dbReference type="RefSeq" id="WP_020292168.1">
    <property type="nucleotide sequence ID" value="NZ_JPQT01000063.1"/>
</dbReference>
<dbReference type="PATRIC" id="fig|317.174.peg.880"/>
<gene>
    <name evidence="2" type="ORF">IV02_04340</name>
</gene>
<evidence type="ECO:0000256" key="1">
    <source>
        <dbReference type="SAM" id="SignalP"/>
    </source>
</evidence>
<feature type="signal peptide" evidence="1">
    <location>
        <begin position="1"/>
        <end position="21"/>
    </location>
</feature>
<dbReference type="Pfam" id="PF19649">
    <property type="entry name" value="DUF6152"/>
    <property type="match status" value="1"/>
</dbReference>
<dbReference type="EMBL" id="JPQT01000063">
    <property type="protein sequence ID" value="KFE53982.1"/>
    <property type="molecule type" value="Genomic_DNA"/>
</dbReference>
<protein>
    <submittedName>
        <fullName evidence="2">Uncharacterized protein</fullName>
    </submittedName>
</protein>
<comment type="caution">
    <text evidence="2">The sequence shown here is derived from an EMBL/GenBank/DDBJ whole genome shotgun (WGS) entry which is preliminary data.</text>
</comment>
<accession>A0A085VEW9</accession>
<name>A0A085VEW9_PSESX</name>
<organism evidence="2 3">
    <name type="scientific">Pseudomonas syringae</name>
    <dbReference type="NCBI Taxonomy" id="317"/>
    <lineage>
        <taxon>Bacteria</taxon>
        <taxon>Pseudomonadati</taxon>
        <taxon>Pseudomonadota</taxon>
        <taxon>Gammaproteobacteria</taxon>
        <taxon>Pseudomonadales</taxon>
        <taxon>Pseudomonadaceae</taxon>
        <taxon>Pseudomonas</taxon>
    </lineage>
</organism>
<dbReference type="AlphaFoldDB" id="A0A085VEW9"/>
<sequence length="116" mass="12801">MKGMLKCIGLSSLLVTTAAFAHHGWSEYDSSKALQLQGTIEASGYSHPHGFVRLKTADKTWNVVLAPPSRMENRGLTQDMLKVGNQASVVGYQNRSKPEELRAERITVGDKTTELR</sequence>
<keyword evidence="1" id="KW-0732">Signal</keyword>
<evidence type="ECO:0000313" key="3">
    <source>
        <dbReference type="Proteomes" id="UP000028643"/>
    </source>
</evidence>
<dbReference type="Proteomes" id="UP000028643">
    <property type="component" value="Unassembled WGS sequence"/>
</dbReference>